<evidence type="ECO:0000256" key="1">
    <source>
        <dbReference type="ARBA" id="ARBA00023015"/>
    </source>
</evidence>
<dbReference type="InterPro" id="IPR003313">
    <property type="entry name" value="AraC-bd"/>
</dbReference>
<dbReference type="InterPro" id="IPR018060">
    <property type="entry name" value="HTH_AraC"/>
</dbReference>
<evidence type="ECO:0000313" key="5">
    <source>
        <dbReference type="EMBL" id="XCP97160.1"/>
    </source>
</evidence>
<dbReference type="InterPro" id="IPR020449">
    <property type="entry name" value="Tscrpt_reg_AraC-type_HTH"/>
</dbReference>
<organism evidence="5">
    <name type="scientific">Paenibacillus sp. AN1007</name>
    <dbReference type="NCBI Taxonomy" id="3151385"/>
    <lineage>
        <taxon>Bacteria</taxon>
        <taxon>Bacillati</taxon>
        <taxon>Bacillota</taxon>
        <taxon>Bacilli</taxon>
        <taxon>Bacillales</taxon>
        <taxon>Paenibacillaceae</taxon>
        <taxon>Paenibacillus</taxon>
    </lineage>
</organism>
<evidence type="ECO:0000256" key="3">
    <source>
        <dbReference type="ARBA" id="ARBA00023163"/>
    </source>
</evidence>
<dbReference type="PROSITE" id="PS00041">
    <property type="entry name" value="HTH_ARAC_FAMILY_1"/>
    <property type="match status" value="1"/>
</dbReference>
<dbReference type="PANTHER" id="PTHR43280:SF2">
    <property type="entry name" value="HTH-TYPE TRANSCRIPTIONAL REGULATOR EXSA"/>
    <property type="match status" value="1"/>
</dbReference>
<evidence type="ECO:0000259" key="4">
    <source>
        <dbReference type="PROSITE" id="PS01124"/>
    </source>
</evidence>
<dbReference type="PRINTS" id="PR00032">
    <property type="entry name" value="HTHARAC"/>
</dbReference>
<dbReference type="SMART" id="SM00342">
    <property type="entry name" value="HTH_ARAC"/>
    <property type="match status" value="1"/>
</dbReference>
<dbReference type="GO" id="GO:0043565">
    <property type="term" value="F:sequence-specific DNA binding"/>
    <property type="evidence" value="ECO:0007669"/>
    <property type="project" value="InterPro"/>
</dbReference>
<dbReference type="GO" id="GO:0003700">
    <property type="term" value="F:DNA-binding transcription factor activity"/>
    <property type="evidence" value="ECO:0007669"/>
    <property type="project" value="InterPro"/>
</dbReference>
<dbReference type="InterPro" id="IPR018062">
    <property type="entry name" value="HTH_AraC-typ_CS"/>
</dbReference>
<feature type="domain" description="HTH araC/xylS-type" evidence="4">
    <location>
        <begin position="172"/>
        <end position="270"/>
    </location>
</feature>
<dbReference type="Pfam" id="PF02311">
    <property type="entry name" value="AraC_binding"/>
    <property type="match status" value="1"/>
</dbReference>
<dbReference type="EMBL" id="CP159992">
    <property type="protein sequence ID" value="XCP97160.1"/>
    <property type="molecule type" value="Genomic_DNA"/>
</dbReference>
<gene>
    <name evidence="5" type="ORF">ABXS70_10850</name>
</gene>
<protein>
    <submittedName>
        <fullName evidence="5">Helix-turn-helix domain-containing protein</fullName>
    </submittedName>
</protein>
<dbReference type="AlphaFoldDB" id="A0AAU8NJH8"/>
<dbReference type="RefSeq" id="WP_366295733.1">
    <property type="nucleotide sequence ID" value="NZ_CP159992.1"/>
</dbReference>
<accession>A0AAU8NJH8</accession>
<keyword evidence="2" id="KW-0238">DNA-binding</keyword>
<proteinExistence type="predicted"/>
<dbReference type="Gene3D" id="2.60.120.10">
    <property type="entry name" value="Jelly Rolls"/>
    <property type="match status" value="1"/>
</dbReference>
<evidence type="ECO:0000256" key="2">
    <source>
        <dbReference type="ARBA" id="ARBA00023125"/>
    </source>
</evidence>
<keyword evidence="3" id="KW-0804">Transcription</keyword>
<name>A0AAU8NJH8_9BACL</name>
<dbReference type="SUPFAM" id="SSF51182">
    <property type="entry name" value="RmlC-like cupins"/>
    <property type="match status" value="1"/>
</dbReference>
<dbReference type="InterPro" id="IPR009057">
    <property type="entry name" value="Homeodomain-like_sf"/>
</dbReference>
<sequence length="284" mass="33661">MHDSIEFREEYFFDSITPVHLKLTKEEPFTMMHHHDFVEIAYVYEGEGLHQIGDQCILVSKGDLFVIPPGVSHVFQPLDLKEKAPLYIMNCLYKPFLEKSFFRGGRTWSMFVERRNEFRNVFKQMLHQQEAPAAPYLAAAQCQLLNKLFYILYNSNQQKLYRKTEIKDFSIHQAIQYMGTHYRDTLTLEKISQLVAMSTRNFQRMFKKETGISYIQMLQHIRILYSCKLLEYSNWSVQKIAQAIGIDDMKYFYKLFREHYGTTPGAYRQYIGISAELLREDTTC</sequence>
<dbReference type="PROSITE" id="PS01124">
    <property type="entry name" value="HTH_ARAC_FAMILY_2"/>
    <property type="match status" value="1"/>
</dbReference>
<dbReference type="PANTHER" id="PTHR43280">
    <property type="entry name" value="ARAC-FAMILY TRANSCRIPTIONAL REGULATOR"/>
    <property type="match status" value="1"/>
</dbReference>
<dbReference type="InterPro" id="IPR011051">
    <property type="entry name" value="RmlC_Cupin_sf"/>
</dbReference>
<dbReference type="Gene3D" id="1.10.10.60">
    <property type="entry name" value="Homeodomain-like"/>
    <property type="match status" value="2"/>
</dbReference>
<keyword evidence="1" id="KW-0805">Transcription regulation</keyword>
<dbReference type="SUPFAM" id="SSF46689">
    <property type="entry name" value="Homeodomain-like"/>
    <property type="match status" value="2"/>
</dbReference>
<reference evidence="5" key="1">
    <citation type="submission" date="2024-05" db="EMBL/GenBank/DDBJ databases">
        <title>Draft genome assemblies of 36 bacteria isolated from hibernating arctic ground squirrels.</title>
        <authorList>
            <person name="McKee H."/>
            <person name="Mullen L."/>
            <person name="Drown D.M."/>
            <person name="Duddleston K.N."/>
        </authorList>
    </citation>
    <scope>NUCLEOTIDE SEQUENCE</scope>
    <source>
        <strain evidence="5">AN1007</strain>
    </source>
</reference>
<dbReference type="Pfam" id="PF12833">
    <property type="entry name" value="HTH_18"/>
    <property type="match status" value="1"/>
</dbReference>
<dbReference type="InterPro" id="IPR014710">
    <property type="entry name" value="RmlC-like_jellyroll"/>
</dbReference>